<feature type="domain" description="2,6-dihydroxypyridine 3-monooxygenase substrate binding" evidence="6">
    <location>
        <begin position="273"/>
        <end position="400"/>
    </location>
</feature>
<dbReference type="Pfam" id="PF01494">
    <property type="entry name" value="FAD_binding_3"/>
    <property type="match status" value="1"/>
</dbReference>
<dbReference type="SUPFAM" id="SSF51905">
    <property type="entry name" value="FAD/NAD(P)-binding domain"/>
    <property type="match status" value="1"/>
</dbReference>
<dbReference type="VEuPathDB" id="FungiDB:CHGG_07686"/>
<dbReference type="GO" id="GO:0071949">
    <property type="term" value="F:FAD binding"/>
    <property type="evidence" value="ECO:0007669"/>
    <property type="project" value="InterPro"/>
</dbReference>
<dbReference type="PRINTS" id="PR00420">
    <property type="entry name" value="RNGMNOXGNASE"/>
</dbReference>
<dbReference type="InParanoid" id="Q2GWG8"/>
<sequence length="532" mass="59555">MVESMMVESMMVESMMVESMMVESTQNRRWHHDKGVVYYCWLPQNGPARPKRVCLQSHQHLSNGSAPFVHADVGRWHLVNACNMEAQNIPKSVVIVGGSLAGLLHGLYLKRHGSNVVILEQDPNAVRSSHQAGIAFGPNTDEILRKYDDTGVQSCIASTTTQFAYRKTWDFHLNIARRLTSWGLLYRILRANYDGLASDAVPNPPPPRQGDGKAEYRSGQKATKLQDNHDSVTVTFVDQDGTEDTLTADLVIGADGLHSTVRTLVQAPTIKEYSGYVAWRGTVLERDLPPETVAYFDGRPTISFLKKTYLVSYPIPPDAGTFTPSTRLLNWVWYSNSRNPTPLLTDLTGHIHSNTIPTGLINPPLWRAQLARTLPQMPSHLATLVAATRDEAVFVTRVNDARETIFRDETLRRHDGLSKAKSSLLTQIRTGAIGLRDYLFLRGVPEVLTPACECGEGRETAEHLVVWCLAPPLTRRWERTGIRTRRDFYSVLHGIDPATARLTRRVLGWLMDSGRLPMYSLLARRLELEAAA</sequence>
<keyword evidence="2" id="KW-0274">FAD</keyword>
<keyword evidence="8" id="KW-1185">Reference proteome</keyword>
<evidence type="ECO:0000313" key="8">
    <source>
        <dbReference type="Proteomes" id="UP000001056"/>
    </source>
</evidence>
<dbReference type="SUPFAM" id="SSF54373">
    <property type="entry name" value="FAD-linked reductases, C-terminal domain"/>
    <property type="match status" value="1"/>
</dbReference>
<dbReference type="PANTHER" id="PTHR47469">
    <property type="entry name" value="MONOOXYGENASE-LIKE"/>
    <property type="match status" value="1"/>
</dbReference>
<accession>Q2GWG8</accession>
<dbReference type="RefSeq" id="XP_001225342.1">
    <property type="nucleotide sequence ID" value="XM_001225341.1"/>
</dbReference>
<dbReference type="Gene3D" id="3.30.9.60">
    <property type="match status" value="1"/>
</dbReference>
<name>Q2GWG8_CHAGB</name>
<dbReference type="Pfam" id="PF22607">
    <property type="entry name" value="FAD_binding-like"/>
    <property type="match status" value="1"/>
</dbReference>
<dbReference type="InterPro" id="IPR002938">
    <property type="entry name" value="FAD-bd"/>
</dbReference>
<dbReference type="Proteomes" id="UP000001056">
    <property type="component" value="Unassembled WGS sequence"/>
</dbReference>
<evidence type="ECO:0000259" key="6">
    <source>
        <dbReference type="Pfam" id="PF22607"/>
    </source>
</evidence>
<organism evidence="7 8">
    <name type="scientific">Chaetomium globosum (strain ATCC 6205 / CBS 148.51 / DSM 1962 / NBRC 6347 / NRRL 1970)</name>
    <name type="common">Soil fungus</name>
    <dbReference type="NCBI Taxonomy" id="306901"/>
    <lineage>
        <taxon>Eukaryota</taxon>
        <taxon>Fungi</taxon>
        <taxon>Dikarya</taxon>
        <taxon>Ascomycota</taxon>
        <taxon>Pezizomycotina</taxon>
        <taxon>Sordariomycetes</taxon>
        <taxon>Sordariomycetidae</taxon>
        <taxon>Sordariales</taxon>
        <taxon>Chaetomiaceae</taxon>
        <taxon>Chaetomium</taxon>
    </lineage>
</organism>
<dbReference type="GO" id="GO:0016491">
    <property type="term" value="F:oxidoreductase activity"/>
    <property type="evidence" value="ECO:0007669"/>
    <property type="project" value="UniProtKB-KW"/>
</dbReference>
<dbReference type="InterPro" id="IPR053212">
    <property type="entry name" value="DHP_3-monooxygenase"/>
</dbReference>
<feature type="region of interest" description="Disordered" evidence="4">
    <location>
        <begin position="197"/>
        <end position="224"/>
    </location>
</feature>
<dbReference type="Gene3D" id="3.50.50.60">
    <property type="entry name" value="FAD/NAD(P)-binding domain"/>
    <property type="match status" value="1"/>
</dbReference>
<keyword evidence="1" id="KW-0285">Flavoprotein</keyword>
<dbReference type="PANTHER" id="PTHR47469:SF2">
    <property type="entry name" value="OS06G0597600 PROTEIN"/>
    <property type="match status" value="1"/>
</dbReference>
<dbReference type="EMBL" id="CH408033">
    <property type="protein sequence ID" value="EAQ86433.1"/>
    <property type="molecule type" value="Genomic_DNA"/>
</dbReference>
<gene>
    <name evidence="7" type="ORF">CHGG_07686</name>
</gene>
<evidence type="ECO:0000256" key="4">
    <source>
        <dbReference type="SAM" id="MobiDB-lite"/>
    </source>
</evidence>
<keyword evidence="3" id="KW-0560">Oxidoreductase</keyword>
<dbReference type="AlphaFoldDB" id="Q2GWG8"/>
<dbReference type="OrthoDB" id="16820at2759"/>
<evidence type="ECO:0000256" key="1">
    <source>
        <dbReference type="ARBA" id="ARBA00022630"/>
    </source>
</evidence>
<evidence type="ECO:0000259" key="5">
    <source>
        <dbReference type="Pfam" id="PF01494"/>
    </source>
</evidence>
<reference evidence="8" key="1">
    <citation type="journal article" date="2015" name="Genome Announc.">
        <title>Draft genome sequence of the cellulolytic fungus Chaetomium globosum.</title>
        <authorList>
            <person name="Cuomo C.A."/>
            <person name="Untereiner W.A."/>
            <person name="Ma L.-J."/>
            <person name="Grabherr M."/>
            <person name="Birren B.W."/>
        </authorList>
    </citation>
    <scope>NUCLEOTIDE SEQUENCE [LARGE SCALE GENOMIC DNA]</scope>
    <source>
        <strain evidence="8">ATCC 6205 / CBS 148.51 / DSM 1962 / NBRC 6347 / NRRL 1970</strain>
    </source>
</reference>
<dbReference type="STRING" id="306901.Q2GWG8"/>
<evidence type="ECO:0000256" key="2">
    <source>
        <dbReference type="ARBA" id="ARBA00022827"/>
    </source>
</evidence>
<evidence type="ECO:0008006" key="9">
    <source>
        <dbReference type="Google" id="ProtNLM"/>
    </source>
</evidence>
<feature type="domain" description="FAD-binding" evidence="5">
    <location>
        <begin position="92"/>
        <end position="160"/>
    </location>
</feature>
<evidence type="ECO:0000256" key="3">
    <source>
        <dbReference type="ARBA" id="ARBA00023002"/>
    </source>
</evidence>
<evidence type="ECO:0000313" key="7">
    <source>
        <dbReference type="EMBL" id="EAQ86433.1"/>
    </source>
</evidence>
<dbReference type="InterPro" id="IPR054707">
    <property type="entry name" value="DhpH_subs-bd"/>
</dbReference>
<dbReference type="InterPro" id="IPR036188">
    <property type="entry name" value="FAD/NAD-bd_sf"/>
</dbReference>
<proteinExistence type="predicted"/>
<protein>
    <recommendedName>
        <fullName evidence="9">FAD-binding domain-containing protein</fullName>
    </recommendedName>
</protein>
<dbReference type="HOGENOM" id="CLU_511902_0_0_1"/>
<dbReference type="GeneID" id="4393611"/>
<feature type="compositionally biased region" description="Basic and acidic residues" evidence="4">
    <location>
        <begin position="210"/>
        <end position="224"/>
    </location>
</feature>